<evidence type="ECO:0000259" key="8">
    <source>
        <dbReference type="PROSITE" id="PS51746"/>
    </source>
</evidence>
<evidence type="ECO:0000313" key="9">
    <source>
        <dbReference type="EMBL" id="GLV59567.1"/>
    </source>
</evidence>
<dbReference type="PROSITE" id="PS00108">
    <property type="entry name" value="PROTEIN_KINASE_ST"/>
    <property type="match status" value="1"/>
</dbReference>
<dbReference type="Pfam" id="PF13672">
    <property type="entry name" value="PP2C_2"/>
    <property type="match status" value="1"/>
</dbReference>
<name>A0ABQ6FZ62_9CHLR</name>
<dbReference type="PANTHER" id="PTHR43289">
    <property type="entry name" value="MITOGEN-ACTIVATED PROTEIN KINASE KINASE KINASE 20-RELATED"/>
    <property type="match status" value="1"/>
</dbReference>
<dbReference type="SMART" id="SM00331">
    <property type="entry name" value="PP2C_SIG"/>
    <property type="match status" value="1"/>
</dbReference>
<dbReference type="Proteomes" id="UP001344906">
    <property type="component" value="Unassembled WGS sequence"/>
</dbReference>
<gene>
    <name evidence="9" type="ORF">KDH_63930</name>
</gene>
<keyword evidence="4" id="KW-0418">Kinase</keyword>
<protein>
    <recommendedName>
        <fullName evidence="1">non-specific serine/threonine protein kinase</fullName>
        <ecNumber evidence="1">2.7.11.1</ecNumber>
    </recommendedName>
</protein>
<dbReference type="Gene3D" id="3.60.40.10">
    <property type="entry name" value="PPM-type phosphatase domain"/>
    <property type="match status" value="1"/>
</dbReference>
<keyword evidence="3 6" id="KW-0547">Nucleotide-binding</keyword>
<sequence length="622" mass="68319">MPEALVAGRYRIETLVGLGGMGAVYRASDTFEGLQIALKVLTLSPNILDVDTAIERFRREARYAHQIHHPNIVSVLNFGQDGPLLYIAMDLITGGTLKMLLKSETPLPIDLARRYVNDLASAIDAIHRHPQQIVHRDLKPSNLLIHQDDQRLMVADFGIARAMQQEKPLTQRGWALGTEHYTAPEQEQGKAEPASDIYAMGVVAYQMFTGLLPFQAVIKNHAPSLPDPSSLNSMLPPEADLIILKAIATDPGERYPSGKAFADALNDVLAQPGIWSEPTIAMDNMASTMLAGNDDNVIVRMIIPENPCGQCGRENRHTSRFCRYCGHSLSDTSPLVHEVCQVGYLSDIGHQAPSNEDTLLIVQGLCINLSPPPRPFGLFAVADGLRGTRGAQAKGHEASRLATETLADILLPLLSTPTTNSAPYSYHTPVTGGQAGNHTSHRSTPPGEAILEQWIRDATRQANQVIYHCNADYDATMASTLTIALMYKRNLYVASVGDSRAYHYTPRKGLRCLTRDHTIAASLVDANLLDPDEVARSPKRNQHYRYLGQNYSVNIDTIQCKVEPDDVILLCTDGLWHMLPDERIRKIIEMVEDPQQMATLLVEAANTAGGEGNISAITIRVQ</sequence>
<dbReference type="InterPro" id="IPR011009">
    <property type="entry name" value="Kinase-like_dom_sf"/>
</dbReference>
<feature type="domain" description="Protein kinase" evidence="7">
    <location>
        <begin position="10"/>
        <end position="269"/>
    </location>
</feature>
<feature type="domain" description="PPM-type phosphatase" evidence="8">
    <location>
        <begin position="341"/>
        <end position="621"/>
    </location>
</feature>
<evidence type="ECO:0000256" key="5">
    <source>
        <dbReference type="ARBA" id="ARBA00022840"/>
    </source>
</evidence>
<dbReference type="InterPro" id="IPR017441">
    <property type="entry name" value="Protein_kinase_ATP_BS"/>
</dbReference>
<dbReference type="SUPFAM" id="SSF81606">
    <property type="entry name" value="PP2C-like"/>
    <property type="match status" value="1"/>
</dbReference>
<evidence type="ECO:0000313" key="10">
    <source>
        <dbReference type="Proteomes" id="UP001344906"/>
    </source>
</evidence>
<dbReference type="PROSITE" id="PS50011">
    <property type="entry name" value="PROTEIN_KINASE_DOM"/>
    <property type="match status" value="1"/>
</dbReference>
<comment type="caution">
    <text evidence="9">The sequence shown here is derived from an EMBL/GenBank/DDBJ whole genome shotgun (WGS) entry which is preliminary data.</text>
</comment>
<dbReference type="PROSITE" id="PS00107">
    <property type="entry name" value="PROTEIN_KINASE_ATP"/>
    <property type="match status" value="1"/>
</dbReference>
<reference evidence="9 10" key="1">
    <citation type="submission" date="2023-02" db="EMBL/GenBank/DDBJ databases">
        <title>Dictyobacter halimunensis sp. nov., a new member of the class Ktedonobacteria from forest soil in a geothermal area.</title>
        <authorList>
            <person name="Rachmania M.K."/>
            <person name="Ningsih F."/>
            <person name="Sakai Y."/>
            <person name="Yabe S."/>
            <person name="Yokota A."/>
            <person name="Sjamsuridzal W."/>
        </authorList>
    </citation>
    <scope>NUCLEOTIDE SEQUENCE [LARGE SCALE GENOMIC DNA]</scope>
    <source>
        <strain evidence="9 10">S3.2.2.5</strain>
    </source>
</reference>
<dbReference type="Pfam" id="PF00069">
    <property type="entry name" value="Pkinase"/>
    <property type="match status" value="1"/>
</dbReference>
<accession>A0ABQ6FZ62</accession>
<dbReference type="InterPro" id="IPR036457">
    <property type="entry name" value="PPM-type-like_dom_sf"/>
</dbReference>
<dbReference type="SMART" id="SM00332">
    <property type="entry name" value="PP2Cc"/>
    <property type="match status" value="1"/>
</dbReference>
<evidence type="ECO:0000259" key="7">
    <source>
        <dbReference type="PROSITE" id="PS50011"/>
    </source>
</evidence>
<evidence type="ECO:0000256" key="1">
    <source>
        <dbReference type="ARBA" id="ARBA00012513"/>
    </source>
</evidence>
<dbReference type="Gene3D" id="1.10.510.10">
    <property type="entry name" value="Transferase(Phosphotransferase) domain 1"/>
    <property type="match status" value="1"/>
</dbReference>
<dbReference type="Gene3D" id="3.30.200.20">
    <property type="entry name" value="Phosphorylase Kinase, domain 1"/>
    <property type="match status" value="1"/>
</dbReference>
<organism evidence="9 10">
    <name type="scientific">Dictyobacter halimunensis</name>
    <dbReference type="NCBI Taxonomy" id="3026934"/>
    <lineage>
        <taxon>Bacteria</taxon>
        <taxon>Bacillati</taxon>
        <taxon>Chloroflexota</taxon>
        <taxon>Ktedonobacteria</taxon>
        <taxon>Ktedonobacterales</taxon>
        <taxon>Dictyobacteraceae</taxon>
        <taxon>Dictyobacter</taxon>
    </lineage>
</organism>
<evidence type="ECO:0000256" key="3">
    <source>
        <dbReference type="ARBA" id="ARBA00022741"/>
    </source>
</evidence>
<dbReference type="SMART" id="SM00220">
    <property type="entry name" value="S_TKc"/>
    <property type="match status" value="1"/>
</dbReference>
<dbReference type="EMBL" id="BSRI01000002">
    <property type="protein sequence ID" value="GLV59567.1"/>
    <property type="molecule type" value="Genomic_DNA"/>
</dbReference>
<dbReference type="EC" id="2.7.11.1" evidence="1"/>
<feature type="binding site" evidence="6">
    <location>
        <position position="39"/>
    </location>
    <ligand>
        <name>ATP</name>
        <dbReference type="ChEBI" id="CHEBI:30616"/>
    </ligand>
</feature>
<dbReference type="InterPro" id="IPR000719">
    <property type="entry name" value="Prot_kinase_dom"/>
</dbReference>
<keyword evidence="2" id="KW-0808">Transferase</keyword>
<proteinExistence type="predicted"/>
<dbReference type="InterPro" id="IPR008271">
    <property type="entry name" value="Ser/Thr_kinase_AS"/>
</dbReference>
<dbReference type="PROSITE" id="PS51746">
    <property type="entry name" value="PPM_2"/>
    <property type="match status" value="1"/>
</dbReference>
<evidence type="ECO:0000256" key="4">
    <source>
        <dbReference type="ARBA" id="ARBA00022777"/>
    </source>
</evidence>
<dbReference type="CDD" id="cd00143">
    <property type="entry name" value="PP2Cc"/>
    <property type="match status" value="1"/>
</dbReference>
<dbReference type="PANTHER" id="PTHR43289:SF6">
    <property type="entry name" value="SERINE_THREONINE-PROTEIN KINASE NEKL-3"/>
    <property type="match status" value="1"/>
</dbReference>
<keyword evidence="10" id="KW-1185">Reference proteome</keyword>
<keyword evidence="5 6" id="KW-0067">ATP-binding</keyword>
<dbReference type="InterPro" id="IPR001932">
    <property type="entry name" value="PPM-type_phosphatase-like_dom"/>
</dbReference>
<evidence type="ECO:0000256" key="2">
    <source>
        <dbReference type="ARBA" id="ARBA00022679"/>
    </source>
</evidence>
<dbReference type="SUPFAM" id="SSF56112">
    <property type="entry name" value="Protein kinase-like (PK-like)"/>
    <property type="match status" value="1"/>
</dbReference>
<evidence type="ECO:0000256" key="6">
    <source>
        <dbReference type="PROSITE-ProRule" id="PRU10141"/>
    </source>
</evidence>
<dbReference type="CDD" id="cd14014">
    <property type="entry name" value="STKc_PknB_like"/>
    <property type="match status" value="1"/>
</dbReference>